<gene>
    <name evidence="4" type="ORF">COU35_03145</name>
</gene>
<feature type="domain" description="CBS" evidence="3">
    <location>
        <begin position="18"/>
        <end position="77"/>
    </location>
</feature>
<dbReference type="SMART" id="SM00116">
    <property type="entry name" value="CBS"/>
    <property type="match status" value="2"/>
</dbReference>
<dbReference type="PANTHER" id="PTHR48108:SF30">
    <property type="entry name" value="L-ASPARTATE SEMIALDEHYDE SULFURTRANSFERASE"/>
    <property type="match status" value="1"/>
</dbReference>
<dbReference type="InterPro" id="IPR051462">
    <property type="entry name" value="CBS_domain-containing"/>
</dbReference>
<dbReference type="AlphaFoldDB" id="A0A2H0TQ21"/>
<feature type="domain" description="CBS" evidence="3">
    <location>
        <begin position="104"/>
        <end position="160"/>
    </location>
</feature>
<reference evidence="5" key="1">
    <citation type="submission" date="2017-09" db="EMBL/GenBank/DDBJ databases">
        <title>Depth-based differentiation of microbial function through sediment-hosted aquifers and enrichment of novel symbionts in the deep terrestrial subsurface.</title>
        <authorList>
            <person name="Probst A.J."/>
            <person name="Ladd B."/>
            <person name="Jarett J.K."/>
            <person name="Geller-Mcgrath D.E."/>
            <person name="Sieber C.M.K."/>
            <person name="Emerson J.B."/>
            <person name="Anantharaman K."/>
            <person name="Thomas B.C."/>
            <person name="Malmstrom R."/>
            <person name="Stieglmeier M."/>
            <person name="Klingl A."/>
            <person name="Woyke T."/>
            <person name="Ryan C.M."/>
            <person name="Banfield J.F."/>
        </authorList>
    </citation>
    <scope>NUCLEOTIDE SEQUENCE [LARGE SCALE GENOMIC DNA]</scope>
</reference>
<organism evidence="4 5">
    <name type="scientific">Candidatus Magasanikbacteria bacterium CG10_big_fil_rev_8_21_14_0_10_47_10</name>
    <dbReference type="NCBI Taxonomy" id="1974652"/>
    <lineage>
        <taxon>Bacteria</taxon>
        <taxon>Candidatus Magasanikiibacteriota</taxon>
    </lineage>
</organism>
<dbReference type="InterPro" id="IPR000644">
    <property type="entry name" value="CBS_dom"/>
</dbReference>
<dbReference type="Gene3D" id="3.10.580.10">
    <property type="entry name" value="CBS-domain"/>
    <property type="match status" value="1"/>
</dbReference>
<keyword evidence="2" id="KW-0129">CBS domain</keyword>
<evidence type="ECO:0000256" key="2">
    <source>
        <dbReference type="PROSITE-ProRule" id="PRU00703"/>
    </source>
</evidence>
<dbReference type="EMBL" id="PFCB01000023">
    <property type="protein sequence ID" value="PIR74263.1"/>
    <property type="molecule type" value="Genomic_DNA"/>
</dbReference>
<evidence type="ECO:0000259" key="3">
    <source>
        <dbReference type="PROSITE" id="PS51371"/>
    </source>
</evidence>
<dbReference type="InterPro" id="IPR046342">
    <property type="entry name" value="CBS_dom_sf"/>
</dbReference>
<keyword evidence="1" id="KW-0677">Repeat</keyword>
<evidence type="ECO:0000313" key="4">
    <source>
        <dbReference type="EMBL" id="PIR74263.1"/>
    </source>
</evidence>
<evidence type="ECO:0000313" key="5">
    <source>
        <dbReference type="Proteomes" id="UP000230154"/>
    </source>
</evidence>
<comment type="caution">
    <text evidence="4">The sequence shown here is derived from an EMBL/GenBank/DDBJ whole genome shotgun (WGS) entry which is preliminary data.</text>
</comment>
<accession>A0A2H0TQ21</accession>
<dbReference type="SUPFAM" id="SSF54631">
    <property type="entry name" value="CBS-domain pair"/>
    <property type="match status" value="1"/>
</dbReference>
<protein>
    <recommendedName>
        <fullName evidence="3">CBS domain-containing protein</fullName>
    </recommendedName>
</protein>
<proteinExistence type="predicted"/>
<dbReference type="Proteomes" id="UP000230154">
    <property type="component" value="Unassembled WGS sequence"/>
</dbReference>
<sequence>MVTILIMKKDSYLIADYMQSNVTRVSPETTVKEVTEIMLKRKTNGVVVIDSMDAVVGILSSWDIIKHIVPDYLEQDKHLAPFEAAHVFADRIKEVANDPVSKFMTKDVHTAKKDDSLMKAITLLSEFHIRQLPIVDNDNKLIGYINRTDVKRAAGDVLRLNYSD</sequence>
<dbReference type="PANTHER" id="PTHR48108">
    <property type="entry name" value="CBS DOMAIN-CONTAINING PROTEIN CBSX2, CHLOROPLASTIC"/>
    <property type="match status" value="1"/>
</dbReference>
<dbReference type="PROSITE" id="PS51371">
    <property type="entry name" value="CBS"/>
    <property type="match status" value="2"/>
</dbReference>
<dbReference type="Pfam" id="PF00571">
    <property type="entry name" value="CBS"/>
    <property type="match status" value="2"/>
</dbReference>
<evidence type="ECO:0000256" key="1">
    <source>
        <dbReference type="ARBA" id="ARBA00022737"/>
    </source>
</evidence>
<name>A0A2H0TQ21_9BACT</name>